<evidence type="ECO:0000256" key="4">
    <source>
        <dbReference type="SAM" id="MobiDB-lite"/>
    </source>
</evidence>
<gene>
    <name evidence="6" type="ORF">ASPCADRAFT_152446</name>
</gene>
<dbReference type="AlphaFoldDB" id="A0A1R3REB5"/>
<proteinExistence type="inferred from homology"/>
<dbReference type="Gene3D" id="3.90.1300.10">
    <property type="entry name" value="Amidase signature (AS) domain"/>
    <property type="match status" value="1"/>
</dbReference>
<feature type="active site" description="Charge relay system" evidence="3">
    <location>
        <position position="218"/>
    </location>
</feature>
<evidence type="ECO:0000256" key="1">
    <source>
        <dbReference type="ARBA" id="ARBA00009199"/>
    </source>
</evidence>
<reference evidence="7" key="1">
    <citation type="journal article" date="2017" name="Genome Biol.">
        <title>Comparative genomics reveals high biological diversity and specific adaptations in the industrially and medically important fungal genus Aspergillus.</title>
        <authorList>
            <person name="de Vries R.P."/>
            <person name="Riley R."/>
            <person name="Wiebenga A."/>
            <person name="Aguilar-Osorio G."/>
            <person name="Amillis S."/>
            <person name="Uchima C.A."/>
            <person name="Anderluh G."/>
            <person name="Asadollahi M."/>
            <person name="Askin M."/>
            <person name="Barry K."/>
            <person name="Battaglia E."/>
            <person name="Bayram O."/>
            <person name="Benocci T."/>
            <person name="Braus-Stromeyer S.A."/>
            <person name="Caldana C."/>
            <person name="Canovas D."/>
            <person name="Cerqueira G.C."/>
            <person name="Chen F."/>
            <person name="Chen W."/>
            <person name="Choi C."/>
            <person name="Clum A."/>
            <person name="Dos Santos R.A."/>
            <person name="Damasio A.R."/>
            <person name="Diallinas G."/>
            <person name="Emri T."/>
            <person name="Fekete E."/>
            <person name="Flipphi M."/>
            <person name="Freyberg S."/>
            <person name="Gallo A."/>
            <person name="Gournas C."/>
            <person name="Habgood R."/>
            <person name="Hainaut M."/>
            <person name="Harispe M.L."/>
            <person name="Henrissat B."/>
            <person name="Hilden K.S."/>
            <person name="Hope R."/>
            <person name="Hossain A."/>
            <person name="Karabika E."/>
            <person name="Karaffa L."/>
            <person name="Karanyi Z."/>
            <person name="Krasevec N."/>
            <person name="Kuo A."/>
            <person name="Kusch H."/>
            <person name="LaButti K."/>
            <person name="Lagendijk E.L."/>
            <person name="Lapidus A."/>
            <person name="Levasseur A."/>
            <person name="Lindquist E."/>
            <person name="Lipzen A."/>
            <person name="Logrieco A.F."/>
            <person name="MacCabe A."/>
            <person name="Maekelae M.R."/>
            <person name="Malavazi I."/>
            <person name="Melin P."/>
            <person name="Meyer V."/>
            <person name="Mielnichuk N."/>
            <person name="Miskei M."/>
            <person name="Molnar A.P."/>
            <person name="Mule G."/>
            <person name="Ngan C.Y."/>
            <person name="Orejas M."/>
            <person name="Orosz E."/>
            <person name="Ouedraogo J.P."/>
            <person name="Overkamp K.M."/>
            <person name="Park H.-S."/>
            <person name="Perrone G."/>
            <person name="Piumi F."/>
            <person name="Punt P.J."/>
            <person name="Ram A.F."/>
            <person name="Ramon A."/>
            <person name="Rauscher S."/>
            <person name="Record E."/>
            <person name="Riano-Pachon D.M."/>
            <person name="Robert V."/>
            <person name="Roehrig J."/>
            <person name="Ruller R."/>
            <person name="Salamov A."/>
            <person name="Salih N.S."/>
            <person name="Samson R.A."/>
            <person name="Sandor E."/>
            <person name="Sanguinetti M."/>
            <person name="Schuetze T."/>
            <person name="Sepcic K."/>
            <person name="Shelest E."/>
            <person name="Sherlock G."/>
            <person name="Sophianopoulou V."/>
            <person name="Squina F.M."/>
            <person name="Sun H."/>
            <person name="Susca A."/>
            <person name="Todd R.B."/>
            <person name="Tsang A."/>
            <person name="Unkles S.E."/>
            <person name="van de Wiele N."/>
            <person name="van Rossen-Uffink D."/>
            <person name="Oliveira J.V."/>
            <person name="Vesth T.C."/>
            <person name="Visser J."/>
            <person name="Yu J.-H."/>
            <person name="Zhou M."/>
            <person name="Andersen M.R."/>
            <person name="Archer D.B."/>
            <person name="Baker S.E."/>
            <person name="Benoit I."/>
            <person name="Brakhage A.A."/>
            <person name="Braus G.H."/>
            <person name="Fischer R."/>
            <person name="Frisvad J.C."/>
            <person name="Goldman G.H."/>
            <person name="Houbraken J."/>
            <person name="Oakley B."/>
            <person name="Pocsi I."/>
            <person name="Scazzocchio C."/>
            <person name="Seiboth B."/>
            <person name="vanKuyk P.A."/>
            <person name="Wortman J."/>
            <person name="Dyer P.S."/>
            <person name="Grigoriev I.V."/>
        </authorList>
    </citation>
    <scope>NUCLEOTIDE SEQUENCE [LARGE SCALE GENOMIC DNA]</scope>
    <source>
        <strain evidence="7">ITEM 5010</strain>
    </source>
</reference>
<keyword evidence="2" id="KW-0378">Hydrolase</keyword>
<dbReference type="InterPro" id="IPR023631">
    <property type="entry name" value="Amidase_dom"/>
</dbReference>
<evidence type="ECO:0000256" key="2">
    <source>
        <dbReference type="ARBA" id="ARBA00022801"/>
    </source>
</evidence>
<dbReference type="InterPro" id="IPR036928">
    <property type="entry name" value="AS_sf"/>
</dbReference>
<keyword evidence="7" id="KW-1185">Reference proteome</keyword>
<dbReference type="VEuPathDB" id="FungiDB:ASPCADRAFT_152446"/>
<feature type="active site" description="Charge relay system" evidence="3">
    <location>
        <position position="141"/>
    </location>
</feature>
<protein>
    <recommendedName>
        <fullName evidence="5">Amidase domain-containing protein</fullName>
    </recommendedName>
</protein>
<dbReference type="EMBL" id="KV907506">
    <property type="protein sequence ID" value="OOF92823.1"/>
    <property type="molecule type" value="Genomic_DNA"/>
</dbReference>
<name>A0A1R3REB5_ASPC5</name>
<feature type="domain" description="Amidase" evidence="5">
    <location>
        <begin position="87"/>
        <end position="551"/>
    </location>
</feature>
<evidence type="ECO:0000313" key="7">
    <source>
        <dbReference type="Proteomes" id="UP000188318"/>
    </source>
</evidence>
<dbReference type="PIRSF" id="PIRSF001221">
    <property type="entry name" value="Amidase_fungi"/>
    <property type="match status" value="1"/>
</dbReference>
<dbReference type="GO" id="GO:0016787">
    <property type="term" value="F:hydrolase activity"/>
    <property type="evidence" value="ECO:0007669"/>
    <property type="project" value="UniProtKB-KW"/>
</dbReference>
<evidence type="ECO:0000259" key="5">
    <source>
        <dbReference type="Pfam" id="PF01425"/>
    </source>
</evidence>
<feature type="region of interest" description="Disordered" evidence="4">
    <location>
        <begin position="1"/>
        <end position="21"/>
    </location>
</feature>
<evidence type="ECO:0000256" key="3">
    <source>
        <dbReference type="PIRSR" id="PIRSR001221-1"/>
    </source>
</evidence>
<dbReference type="PANTHER" id="PTHR46072">
    <property type="entry name" value="AMIDASE-RELATED-RELATED"/>
    <property type="match status" value="1"/>
</dbReference>
<feature type="active site" description="Acyl-ester intermediate" evidence="3">
    <location>
        <position position="242"/>
    </location>
</feature>
<dbReference type="SUPFAM" id="SSF75304">
    <property type="entry name" value="Amidase signature (AS) enzymes"/>
    <property type="match status" value="1"/>
</dbReference>
<sequence>MTSDALNASAADWQAVGRRKREEIQARIRPFLPDDGSFRPPPAEELRDGREYARKYLDATELHLTEELSAMQLTGQIAHGQISAKQAVVAFCKRAAMAHQLTNCLSEVFFDDAIRRAEELDRHLATHGPVGPLHGLPVSLKDQFRVDGVETSLGYVSWLGQPDTEASESLIVQHLKAMGAVLYAKTNVPTSLMAMETNNNIIGYTVNPFNRLLSSAGSSGGEAALLAMRGSIIGLGSDFSASVRLPCSAQGLYGLKPSHGRLSYLRVANSMEGQDLNHSVIGVMGHDVEDLAFMTRSLLSQSPWEDDPKVAPIPWTQAKFDDTLARGANQRLTFGVLRCDGVVHPHPPVARAIEQVVQALQARGHEVIEWTPPTHAEAFDILWNVFTADGGHDIHVALQASGEDPVPQIAAVYGSKPGHLPLKSLHESWQIATRRSEFQTSYLRYWKSTAQLTRTGQPVDFILMPTAPTASFLPGQALYPGYTGVVSILDLPAVDVPVTRVQASQDEWHHRDQFFGDFDRQIWTQYDKDLFHNTPVGVQVVGRRLEEERVLAGAHLVASCLAADSS</sequence>
<dbReference type="Proteomes" id="UP000188318">
    <property type="component" value="Unassembled WGS sequence"/>
</dbReference>
<dbReference type="PANTHER" id="PTHR46072:SF2">
    <property type="entry name" value="AMIDASE (EUROFUNG)"/>
    <property type="match status" value="1"/>
</dbReference>
<evidence type="ECO:0000313" key="6">
    <source>
        <dbReference type="EMBL" id="OOF92823.1"/>
    </source>
</evidence>
<organism evidence="6 7">
    <name type="scientific">Aspergillus carbonarius (strain ITEM 5010)</name>
    <dbReference type="NCBI Taxonomy" id="602072"/>
    <lineage>
        <taxon>Eukaryota</taxon>
        <taxon>Fungi</taxon>
        <taxon>Dikarya</taxon>
        <taxon>Ascomycota</taxon>
        <taxon>Pezizomycotina</taxon>
        <taxon>Eurotiomycetes</taxon>
        <taxon>Eurotiomycetidae</taxon>
        <taxon>Eurotiales</taxon>
        <taxon>Aspergillaceae</taxon>
        <taxon>Aspergillus</taxon>
        <taxon>Aspergillus subgen. Circumdati</taxon>
    </lineage>
</organism>
<dbReference type="OrthoDB" id="6428749at2759"/>
<comment type="similarity">
    <text evidence="1">Belongs to the amidase family.</text>
</comment>
<accession>A0A1R3REB5</accession>
<dbReference type="Pfam" id="PF01425">
    <property type="entry name" value="Amidase"/>
    <property type="match status" value="1"/>
</dbReference>
<dbReference type="STRING" id="602072.A0A1R3REB5"/>
<dbReference type="OMA" id="YVGWLGK"/>